<evidence type="ECO:0000313" key="2">
    <source>
        <dbReference type="Proteomes" id="UP000077266"/>
    </source>
</evidence>
<dbReference type="OrthoDB" id="2841597at2759"/>
<proteinExistence type="predicted"/>
<organism evidence="1 2">
    <name type="scientific">Exidia glandulosa HHB12029</name>
    <dbReference type="NCBI Taxonomy" id="1314781"/>
    <lineage>
        <taxon>Eukaryota</taxon>
        <taxon>Fungi</taxon>
        <taxon>Dikarya</taxon>
        <taxon>Basidiomycota</taxon>
        <taxon>Agaricomycotina</taxon>
        <taxon>Agaricomycetes</taxon>
        <taxon>Auriculariales</taxon>
        <taxon>Exidiaceae</taxon>
        <taxon>Exidia</taxon>
    </lineage>
</organism>
<protein>
    <submittedName>
        <fullName evidence="1">Uncharacterized protein</fullName>
    </submittedName>
</protein>
<dbReference type="EMBL" id="KV425912">
    <property type="protein sequence ID" value="KZV99151.1"/>
    <property type="molecule type" value="Genomic_DNA"/>
</dbReference>
<sequence length="133" mass="15469">MPRARTLSRRNVKGRGWHKRGYRENGELFIQLKRAYCTWPGPFSRTHSVNENATMEEFIHSMAREISMEDGHPLPEGLFLCFQAFRGKELEQSDELVKTKFDGAETVHAKVFDEEGTQYVLDFEGGRFVWSPK</sequence>
<keyword evidence="2" id="KW-1185">Reference proteome</keyword>
<dbReference type="AlphaFoldDB" id="A0A165MEF4"/>
<name>A0A165MEF4_EXIGL</name>
<reference evidence="1 2" key="1">
    <citation type="journal article" date="2016" name="Mol. Biol. Evol.">
        <title>Comparative Genomics of Early-Diverging Mushroom-Forming Fungi Provides Insights into the Origins of Lignocellulose Decay Capabilities.</title>
        <authorList>
            <person name="Nagy L.G."/>
            <person name="Riley R."/>
            <person name="Tritt A."/>
            <person name="Adam C."/>
            <person name="Daum C."/>
            <person name="Floudas D."/>
            <person name="Sun H."/>
            <person name="Yadav J.S."/>
            <person name="Pangilinan J."/>
            <person name="Larsson K.H."/>
            <person name="Matsuura K."/>
            <person name="Barry K."/>
            <person name="Labutti K."/>
            <person name="Kuo R."/>
            <person name="Ohm R.A."/>
            <person name="Bhattacharya S.S."/>
            <person name="Shirouzu T."/>
            <person name="Yoshinaga Y."/>
            <person name="Martin F.M."/>
            <person name="Grigoriev I.V."/>
            <person name="Hibbett D.S."/>
        </authorList>
    </citation>
    <scope>NUCLEOTIDE SEQUENCE [LARGE SCALE GENOMIC DNA]</scope>
    <source>
        <strain evidence="1 2">HHB12029</strain>
    </source>
</reference>
<dbReference type="InParanoid" id="A0A165MEF4"/>
<dbReference type="Proteomes" id="UP000077266">
    <property type="component" value="Unassembled WGS sequence"/>
</dbReference>
<gene>
    <name evidence="1" type="ORF">EXIGLDRAFT_831709</name>
</gene>
<evidence type="ECO:0000313" key="1">
    <source>
        <dbReference type="EMBL" id="KZV99151.1"/>
    </source>
</evidence>
<accession>A0A165MEF4</accession>